<evidence type="ECO:0000313" key="5">
    <source>
        <dbReference type="EMBL" id="REH43596.1"/>
    </source>
</evidence>
<feature type="domain" description="EamA" evidence="4">
    <location>
        <begin position="150"/>
        <end position="281"/>
    </location>
</feature>
<organism evidence="5 6">
    <name type="scientific">Kutzneria buriramensis</name>
    <dbReference type="NCBI Taxonomy" id="1045776"/>
    <lineage>
        <taxon>Bacteria</taxon>
        <taxon>Bacillati</taxon>
        <taxon>Actinomycetota</taxon>
        <taxon>Actinomycetes</taxon>
        <taxon>Pseudonocardiales</taxon>
        <taxon>Pseudonocardiaceae</taxon>
        <taxon>Kutzneria</taxon>
    </lineage>
</organism>
<accession>A0A3E0HEX2</accession>
<dbReference type="PANTHER" id="PTHR12715">
    <property type="entry name" value="TRANSPORTER, DRUG/METABOLITE EXPORTER FAMILY"/>
    <property type="match status" value="1"/>
</dbReference>
<dbReference type="InterPro" id="IPR037185">
    <property type="entry name" value="EmrE-like"/>
</dbReference>
<feature type="transmembrane region" description="Helical" evidence="3">
    <location>
        <begin position="149"/>
        <end position="166"/>
    </location>
</feature>
<feature type="transmembrane region" description="Helical" evidence="3">
    <location>
        <begin position="88"/>
        <end position="114"/>
    </location>
</feature>
<dbReference type="EMBL" id="QUNO01000009">
    <property type="protein sequence ID" value="REH43596.1"/>
    <property type="molecule type" value="Genomic_DNA"/>
</dbReference>
<gene>
    <name evidence="5" type="ORF">BCF44_109139</name>
</gene>
<name>A0A3E0HEX2_9PSEU</name>
<keyword evidence="6" id="KW-1185">Reference proteome</keyword>
<evidence type="ECO:0000256" key="1">
    <source>
        <dbReference type="ARBA" id="ARBA00007362"/>
    </source>
</evidence>
<proteinExistence type="inferred from homology"/>
<comment type="similarity">
    <text evidence="1">Belongs to the EamA transporter family.</text>
</comment>
<dbReference type="InterPro" id="IPR052756">
    <property type="entry name" value="Alkyne_AA_exporter"/>
</dbReference>
<dbReference type="Pfam" id="PF00892">
    <property type="entry name" value="EamA"/>
    <property type="match status" value="2"/>
</dbReference>
<keyword evidence="3" id="KW-0472">Membrane</keyword>
<feature type="transmembrane region" description="Helical" evidence="3">
    <location>
        <begin position="178"/>
        <end position="202"/>
    </location>
</feature>
<evidence type="ECO:0000256" key="2">
    <source>
        <dbReference type="SAM" id="MobiDB-lite"/>
    </source>
</evidence>
<dbReference type="OrthoDB" id="3744378at2"/>
<dbReference type="Proteomes" id="UP000256269">
    <property type="component" value="Unassembled WGS sequence"/>
</dbReference>
<dbReference type="AlphaFoldDB" id="A0A3E0HEX2"/>
<evidence type="ECO:0000256" key="3">
    <source>
        <dbReference type="SAM" id="Phobius"/>
    </source>
</evidence>
<sequence length="311" mass="32078">MRNLKAPLAIAATVVLWASAFPAVRVGLQGYGPFGLSFLRLAVASVTLLLAAPLLGVRLPRRRDLPLIALCGFTGMTAYQLLLNWGELHVAAGTASLLVAPAPVFSAGLAAVWLGERLTGRKIIGSVIALAGSALIALSGGSVQYSTSAWVLLAAAAVQGMYHFASKPLLLRYSGLEVACYAIWAGTAFSLPLAPEAVAGVARAPIDATIAVVFLALLPSVVGFVLWGYGVARYSVTVATAALYLVPVVALAVSFVWLGEVPQPTELLGGAVSIAGVLLIAQATSGTIESPPAGTDPRGSVRPAKKFRQLR</sequence>
<evidence type="ECO:0000259" key="4">
    <source>
        <dbReference type="Pfam" id="PF00892"/>
    </source>
</evidence>
<dbReference type="GO" id="GO:0016020">
    <property type="term" value="C:membrane"/>
    <property type="evidence" value="ECO:0007669"/>
    <property type="project" value="InterPro"/>
</dbReference>
<feature type="transmembrane region" description="Helical" evidence="3">
    <location>
        <begin position="64"/>
        <end position="82"/>
    </location>
</feature>
<dbReference type="PANTHER" id="PTHR12715:SF4">
    <property type="entry name" value="EAMA DOMAIN-CONTAINING PROTEIN"/>
    <property type="match status" value="1"/>
</dbReference>
<comment type="caution">
    <text evidence="5">The sequence shown here is derived from an EMBL/GenBank/DDBJ whole genome shotgun (WGS) entry which is preliminary data.</text>
</comment>
<feature type="region of interest" description="Disordered" evidence="2">
    <location>
        <begin position="288"/>
        <end position="311"/>
    </location>
</feature>
<feature type="domain" description="EamA" evidence="4">
    <location>
        <begin position="7"/>
        <end position="137"/>
    </location>
</feature>
<reference evidence="5 6" key="1">
    <citation type="submission" date="2018-08" db="EMBL/GenBank/DDBJ databases">
        <title>Genomic Encyclopedia of Archaeal and Bacterial Type Strains, Phase II (KMG-II): from individual species to whole genera.</title>
        <authorList>
            <person name="Goeker M."/>
        </authorList>
    </citation>
    <scope>NUCLEOTIDE SEQUENCE [LARGE SCALE GENOMIC DNA]</scope>
    <source>
        <strain evidence="5 6">DSM 45791</strain>
    </source>
</reference>
<feature type="transmembrane region" description="Helical" evidence="3">
    <location>
        <begin position="208"/>
        <end position="229"/>
    </location>
</feature>
<feature type="transmembrane region" description="Helical" evidence="3">
    <location>
        <begin position="123"/>
        <end position="143"/>
    </location>
</feature>
<protein>
    <submittedName>
        <fullName evidence="5">Drug/metabolite transporter (DMT)-like permease</fullName>
    </submittedName>
</protein>
<evidence type="ECO:0000313" key="6">
    <source>
        <dbReference type="Proteomes" id="UP000256269"/>
    </source>
</evidence>
<dbReference type="SUPFAM" id="SSF103481">
    <property type="entry name" value="Multidrug resistance efflux transporter EmrE"/>
    <property type="match status" value="2"/>
</dbReference>
<feature type="transmembrane region" description="Helical" evidence="3">
    <location>
        <begin position="38"/>
        <end position="57"/>
    </location>
</feature>
<dbReference type="RefSeq" id="WP_116177045.1">
    <property type="nucleotide sequence ID" value="NZ_CP144375.1"/>
</dbReference>
<dbReference type="InterPro" id="IPR000620">
    <property type="entry name" value="EamA_dom"/>
</dbReference>
<keyword evidence="3" id="KW-1133">Transmembrane helix</keyword>
<keyword evidence="3" id="KW-0812">Transmembrane</keyword>
<feature type="transmembrane region" description="Helical" evidence="3">
    <location>
        <begin position="236"/>
        <end position="258"/>
    </location>
</feature>